<reference evidence="5 6" key="1">
    <citation type="submission" date="2023-02" db="EMBL/GenBank/DDBJ databases">
        <title>Oceanobacillus kimchii IFOP_LL358 isolated form Alexandrium catenella lab strain.</title>
        <authorList>
            <person name="Gajardo G."/>
            <person name="Ueki S."/>
            <person name="Maruyama F."/>
        </authorList>
    </citation>
    <scope>NUCLEOTIDE SEQUENCE [LARGE SCALE GENOMIC DNA]</scope>
    <source>
        <strain evidence="5 6">IFOP_LL358</strain>
    </source>
</reference>
<dbReference type="SUPFAM" id="SSF48008">
    <property type="entry name" value="GntR ligand-binding domain-like"/>
    <property type="match status" value="1"/>
</dbReference>
<dbReference type="InterPro" id="IPR000524">
    <property type="entry name" value="Tscrpt_reg_HTH_GntR"/>
</dbReference>
<evidence type="ECO:0000256" key="2">
    <source>
        <dbReference type="ARBA" id="ARBA00023125"/>
    </source>
</evidence>
<dbReference type="CDD" id="cd07377">
    <property type="entry name" value="WHTH_GntR"/>
    <property type="match status" value="1"/>
</dbReference>
<dbReference type="InterPro" id="IPR036390">
    <property type="entry name" value="WH_DNA-bd_sf"/>
</dbReference>
<dbReference type="SUPFAM" id="SSF46785">
    <property type="entry name" value="Winged helix' DNA-binding domain"/>
    <property type="match status" value="1"/>
</dbReference>
<gene>
    <name evidence="5" type="primary">gntR_2</name>
    <name evidence="5" type="ORF">MACH08_36700</name>
</gene>
<dbReference type="InterPro" id="IPR011711">
    <property type="entry name" value="GntR_C"/>
</dbReference>
<dbReference type="PROSITE" id="PS50949">
    <property type="entry name" value="HTH_GNTR"/>
    <property type="match status" value="1"/>
</dbReference>
<comment type="caution">
    <text evidence="5">The sequence shown here is derived from an EMBL/GenBank/DDBJ whole genome shotgun (WGS) entry which is preliminary data.</text>
</comment>
<dbReference type="SMART" id="SM00345">
    <property type="entry name" value="HTH_GNTR"/>
    <property type="match status" value="1"/>
</dbReference>
<feature type="domain" description="HTH gntR-type" evidence="4">
    <location>
        <begin position="26"/>
        <end position="92"/>
    </location>
</feature>
<proteinExistence type="predicted"/>
<dbReference type="Pfam" id="PF00392">
    <property type="entry name" value="GntR"/>
    <property type="match status" value="1"/>
</dbReference>
<dbReference type="InterPro" id="IPR008920">
    <property type="entry name" value="TF_FadR/GntR_C"/>
</dbReference>
<dbReference type="Pfam" id="PF07729">
    <property type="entry name" value="FCD"/>
    <property type="match status" value="1"/>
</dbReference>
<dbReference type="PRINTS" id="PR00035">
    <property type="entry name" value="HTHGNTR"/>
</dbReference>
<dbReference type="PANTHER" id="PTHR43537">
    <property type="entry name" value="TRANSCRIPTIONAL REGULATOR, GNTR FAMILY"/>
    <property type="match status" value="1"/>
</dbReference>
<keyword evidence="2" id="KW-0238">DNA-binding</keyword>
<evidence type="ECO:0000313" key="6">
    <source>
        <dbReference type="Proteomes" id="UP001275436"/>
    </source>
</evidence>
<sequence length="253" mass="29918">MYTSIHHVEDGVFMKAFYPRKQIINSSKGEQVVAELRMRIISRAIEPETVLSENQLAKEFQVSRSPIREALKVLSSENIVRPERMGAVVIGISEKDIEEIYDVRLMMESFTFQRLLDMDNASLINDLEKVVEMMKIAIKYKDVDQFSFLDMEFHETIIRSINHHYIAMLWTNLKPVMECLILLSMRYRMQEDENDFERIIENHRLIVESIKNKDADLVNNAFYKNFNDVQNRVESIWSDDERMKIVRESIESK</sequence>
<keyword evidence="3" id="KW-0804">Transcription</keyword>
<dbReference type="EMBL" id="BSKO01000001">
    <property type="protein sequence ID" value="GLO67886.1"/>
    <property type="molecule type" value="Genomic_DNA"/>
</dbReference>
<evidence type="ECO:0000259" key="4">
    <source>
        <dbReference type="PROSITE" id="PS50949"/>
    </source>
</evidence>
<accession>A0ABQ5TPY1</accession>
<evidence type="ECO:0000256" key="1">
    <source>
        <dbReference type="ARBA" id="ARBA00023015"/>
    </source>
</evidence>
<dbReference type="Gene3D" id="1.10.10.10">
    <property type="entry name" value="Winged helix-like DNA-binding domain superfamily/Winged helix DNA-binding domain"/>
    <property type="match status" value="1"/>
</dbReference>
<name>A0ABQ5TPY1_9BACI</name>
<dbReference type="Proteomes" id="UP001275436">
    <property type="component" value="Unassembled WGS sequence"/>
</dbReference>
<protein>
    <submittedName>
        <fullName evidence="5">GntR family transcriptional regulator</fullName>
    </submittedName>
</protein>
<keyword evidence="1" id="KW-0805">Transcription regulation</keyword>
<dbReference type="InterPro" id="IPR036388">
    <property type="entry name" value="WH-like_DNA-bd_sf"/>
</dbReference>
<evidence type="ECO:0000313" key="5">
    <source>
        <dbReference type="EMBL" id="GLO67886.1"/>
    </source>
</evidence>
<dbReference type="SMART" id="SM00895">
    <property type="entry name" value="FCD"/>
    <property type="match status" value="1"/>
</dbReference>
<dbReference type="PANTHER" id="PTHR43537:SF24">
    <property type="entry name" value="GLUCONATE OPERON TRANSCRIPTIONAL REPRESSOR"/>
    <property type="match status" value="1"/>
</dbReference>
<dbReference type="Gene3D" id="1.20.120.530">
    <property type="entry name" value="GntR ligand-binding domain-like"/>
    <property type="match status" value="1"/>
</dbReference>
<keyword evidence="6" id="KW-1185">Reference proteome</keyword>
<evidence type="ECO:0000256" key="3">
    <source>
        <dbReference type="ARBA" id="ARBA00023163"/>
    </source>
</evidence>
<organism evidence="5 6">
    <name type="scientific">Oceanobacillus kimchii</name>
    <dbReference type="NCBI Taxonomy" id="746691"/>
    <lineage>
        <taxon>Bacteria</taxon>
        <taxon>Bacillati</taxon>
        <taxon>Bacillota</taxon>
        <taxon>Bacilli</taxon>
        <taxon>Bacillales</taxon>
        <taxon>Bacillaceae</taxon>
        <taxon>Oceanobacillus</taxon>
    </lineage>
</organism>